<dbReference type="AlphaFoldDB" id="A0A835Y2F4"/>
<feature type="compositionally biased region" description="Low complexity" evidence="1">
    <location>
        <begin position="402"/>
        <end position="424"/>
    </location>
</feature>
<evidence type="ECO:0000313" key="2">
    <source>
        <dbReference type="EMBL" id="KAG2493957.1"/>
    </source>
</evidence>
<comment type="caution">
    <text evidence="2">The sequence shown here is derived from an EMBL/GenBank/DDBJ whole genome shotgun (WGS) entry which is preliminary data.</text>
</comment>
<evidence type="ECO:0000313" key="3">
    <source>
        <dbReference type="Proteomes" id="UP000612055"/>
    </source>
</evidence>
<gene>
    <name evidence="2" type="ORF">HYH03_007887</name>
</gene>
<protein>
    <submittedName>
        <fullName evidence="2">Uncharacterized protein</fullName>
    </submittedName>
</protein>
<keyword evidence="3" id="KW-1185">Reference proteome</keyword>
<evidence type="ECO:0000256" key="1">
    <source>
        <dbReference type="SAM" id="MobiDB-lite"/>
    </source>
</evidence>
<feature type="region of interest" description="Disordered" evidence="1">
    <location>
        <begin position="30"/>
        <end position="50"/>
    </location>
</feature>
<feature type="compositionally biased region" description="Low complexity" evidence="1">
    <location>
        <begin position="33"/>
        <end position="50"/>
    </location>
</feature>
<feature type="compositionally biased region" description="Low complexity" evidence="1">
    <location>
        <begin position="448"/>
        <end position="468"/>
    </location>
</feature>
<sequence>MLLLDTIMVCELLGTIGRAERDTEDALQREAQAKAGGSAQQAAASTAAQEALTKRKEELKDVGGKIHTEYLFMAMESANDVIQAFHQMGCFKRGFKSGGTLADIKAASELLDRARNRMVQAIVTGKALGDIAAESVNMKDAQQAGMLAPDGCVMLRARIGTRAQLYMTAQGVAVPKDSDVEGWQALLESRPQCMAMTGKLEQCKRDAVEAYWHGDAGSAPDKSPGQAGSAPDKRKLVCVCRQHGSGSPVLSGHRQMHKMVPPADLPDVEDLTALPARTIGPGSYERVYGVQRTQLQLLFASWGWPQLAKDVGSCACRDAKGLCEADATCFRVDAAAARSLPGAPEDVFVLVGMCGNHAKDKAWKSGAGAAFVTVYADKALKAGKSEEARQKLKRDTRALLGLPPGPVLAGPAQAQAQVQAQAQASGPNPAGVGSSLPPINSGGAQPAQPSTPKRGQQQQQRQPSRQPSNRVAPLG</sequence>
<organism evidence="2 3">
    <name type="scientific">Edaphochlamys debaryana</name>
    <dbReference type="NCBI Taxonomy" id="47281"/>
    <lineage>
        <taxon>Eukaryota</taxon>
        <taxon>Viridiplantae</taxon>
        <taxon>Chlorophyta</taxon>
        <taxon>core chlorophytes</taxon>
        <taxon>Chlorophyceae</taxon>
        <taxon>CS clade</taxon>
        <taxon>Chlamydomonadales</taxon>
        <taxon>Chlamydomonadales incertae sedis</taxon>
        <taxon>Edaphochlamys</taxon>
    </lineage>
</organism>
<feature type="region of interest" description="Disordered" evidence="1">
    <location>
        <begin position="402"/>
        <end position="475"/>
    </location>
</feature>
<dbReference type="Proteomes" id="UP000612055">
    <property type="component" value="Unassembled WGS sequence"/>
</dbReference>
<name>A0A835Y2F4_9CHLO</name>
<dbReference type="EMBL" id="JAEHOE010000034">
    <property type="protein sequence ID" value="KAG2493957.1"/>
    <property type="molecule type" value="Genomic_DNA"/>
</dbReference>
<reference evidence="2" key="1">
    <citation type="journal article" date="2020" name="bioRxiv">
        <title>Comparative genomics of Chlamydomonas.</title>
        <authorList>
            <person name="Craig R.J."/>
            <person name="Hasan A.R."/>
            <person name="Ness R.W."/>
            <person name="Keightley P.D."/>
        </authorList>
    </citation>
    <scope>NUCLEOTIDE SEQUENCE</scope>
    <source>
        <strain evidence="2">CCAP 11/70</strain>
    </source>
</reference>
<proteinExistence type="predicted"/>
<accession>A0A835Y2F4</accession>